<evidence type="ECO:0000256" key="7">
    <source>
        <dbReference type="SAM" id="Phobius"/>
    </source>
</evidence>
<keyword evidence="5 7" id="KW-1133">Transmembrane helix</keyword>
<feature type="domain" description="ABC3 transporter permease C-terminal" evidence="8">
    <location>
        <begin position="244"/>
        <end position="368"/>
    </location>
</feature>
<reference evidence="10 11" key="1">
    <citation type="submission" date="2015-09" db="EMBL/GenBank/DDBJ databases">
        <title>Draft genome sequence of Thermus scotoductus strain K1 isolated from a geothermal spring in Nagorno-Karabakh, Armenia.</title>
        <authorList>
            <person name="Saghatelyan A."/>
            <person name="Poghosyan L."/>
            <person name="Panosyan H."/>
            <person name="Birkeland N.-K."/>
        </authorList>
    </citation>
    <scope>NUCLEOTIDE SEQUENCE [LARGE SCALE GENOMIC DNA]</scope>
    <source>
        <strain evidence="10 11">K1</strain>
    </source>
</reference>
<comment type="subcellular location">
    <subcellularLocation>
        <location evidence="1">Cell membrane</location>
        <topology evidence="1">Multi-pass membrane protein</topology>
    </subcellularLocation>
</comment>
<sequence>MRFALFLALAHLRRRPLQTGLALLGVGVGVAVLLTALSLTNGFVSGLVRATLKAYPHLVLFSLSEELPPFPKGEHPEVEAYAPFAATKALLTRPAEGARGPGVDFATLVGLGQGGEALYPELGLRLEPGGIYLGSALQQSLGAFVGDRLYAMSATQERVELRVLGAFRTGNYLLDSAYAFVDLKTVERLSGIRAQGYQVRLKDPWRAKEIGVALAGTRFFPQAWQDTQRTLLEQLSLQKRVLGILIFLIVAVAALGVANLLVLKVVEKTPEIALLRAMGASRLAVGMVFALEGIFLGIGGVLLGNLLGYLLCLYLSLRPVDLPGELYFLTHLPVEMRLSDFLLVSGASLAATFLSALLPLFRALRVQPGVVLR</sequence>
<dbReference type="Pfam" id="PF02687">
    <property type="entry name" value="FtsX"/>
    <property type="match status" value="1"/>
</dbReference>
<evidence type="ECO:0000313" key="11">
    <source>
        <dbReference type="Proteomes" id="UP000053099"/>
    </source>
</evidence>
<feature type="domain" description="MacB-like periplasmic core" evidence="9">
    <location>
        <begin position="19"/>
        <end position="210"/>
    </location>
</feature>
<name>A0A0N0ZMS9_THESC</name>
<feature type="transmembrane region" description="Helical" evidence="7">
    <location>
        <begin position="341"/>
        <end position="364"/>
    </location>
</feature>
<dbReference type="PATRIC" id="fig|37636.3.peg.1710"/>
<evidence type="ECO:0000256" key="1">
    <source>
        <dbReference type="ARBA" id="ARBA00004651"/>
    </source>
</evidence>
<evidence type="ECO:0000256" key="6">
    <source>
        <dbReference type="ARBA" id="ARBA00023136"/>
    </source>
</evidence>
<dbReference type="Pfam" id="PF12704">
    <property type="entry name" value="MacB_PCD"/>
    <property type="match status" value="1"/>
</dbReference>
<dbReference type="EMBL" id="LJJR01000042">
    <property type="protein sequence ID" value="KPD26125.1"/>
    <property type="molecule type" value="Genomic_DNA"/>
</dbReference>
<keyword evidence="6 7" id="KW-0472">Membrane</keyword>
<dbReference type="AlphaFoldDB" id="A0A0N0ZMS9"/>
<dbReference type="InterPro" id="IPR003838">
    <property type="entry name" value="ABC3_permease_C"/>
</dbReference>
<evidence type="ECO:0000256" key="3">
    <source>
        <dbReference type="ARBA" id="ARBA00022475"/>
    </source>
</evidence>
<feature type="transmembrane region" description="Helical" evidence="7">
    <location>
        <begin position="241"/>
        <end position="263"/>
    </location>
</feature>
<comment type="caution">
    <text evidence="10">The sequence shown here is derived from an EMBL/GenBank/DDBJ whole genome shotgun (WGS) entry which is preliminary data.</text>
</comment>
<feature type="transmembrane region" description="Helical" evidence="7">
    <location>
        <begin position="284"/>
        <end position="317"/>
    </location>
</feature>
<evidence type="ECO:0000313" key="10">
    <source>
        <dbReference type="EMBL" id="KPD26125.1"/>
    </source>
</evidence>
<evidence type="ECO:0000256" key="2">
    <source>
        <dbReference type="ARBA" id="ARBA00005236"/>
    </source>
</evidence>
<accession>A0A0N0ZMS9</accession>
<dbReference type="PANTHER" id="PTHR30489">
    <property type="entry name" value="LIPOPROTEIN-RELEASING SYSTEM TRANSMEMBRANE PROTEIN LOLE"/>
    <property type="match status" value="1"/>
</dbReference>
<dbReference type="GO" id="GO:0098797">
    <property type="term" value="C:plasma membrane protein complex"/>
    <property type="evidence" value="ECO:0007669"/>
    <property type="project" value="TreeGrafter"/>
</dbReference>
<protein>
    <submittedName>
        <fullName evidence="10">ABC transporter permease</fullName>
    </submittedName>
</protein>
<evidence type="ECO:0000256" key="4">
    <source>
        <dbReference type="ARBA" id="ARBA00022692"/>
    </source>
</evidence>
<comment type="similarity">
    <text evidence="2">Belongs to the ABC-4 integral membrane protein family. LolC/E subfamily.</text>
</comment>
<dbReference type="InterPro" id="IPR025857">
    <property type="entry name" value="MacB_PCD"/>
</dbReference>
<organism evidence="10 11">
    <name type="scientific">Thermus scotoductus</name>
    <dbReference type="NCBI Taxonomy" id="37636"/>
    <lineage>
        <taxon>Bacteria</taxon>
        <taxon>Thermotogati</taxon>
        <taxon>Deinococcota</taxon>
        <taxon>Deinococci</taxon>
        <taxon>Thermales</taxon>
        <taxon>Thermaceae</taxon>
        <taxon>Thermus</taxon>
    </lineage>
</organism>
<proteinExistence type="inferred from homology"/>
<feature type="transmembrane region" description="Helical" evidence="7">
    <location>
        <begin position="21"/>
        <end position="44"/>
    </location>
</feature>
<gene>
    <name evidence="10" type="ORF">AN926_11170</name>
</gene>
<dbReference type="InterPro" id="IPR051447">
    <property type="entry name" value="Lipoprotein-release_system"/>
</dbReference>
<keyword evidence="4 7" id="KW-0812">Transmembrane</keyword>
<dbReference type="PANTHER" id="PTHR30489:SF0">
    <property type="entry name" value="LIPOPROTEIN-RELEASING SYSTEM TRANSMEMBRANE PROTEIN LOLE"/>
    <property type="match status" value="1"/>
</dbReference>
<evidence type="ECO:0000259" key="8">
    <source>
        <dbReference type="Pfam" id="PF02687"/>
    </source>
</evidence>
<evidence type="ECO:0000256" key="5">
    <source>
        <dbReference type="ARBA" id="ARBA00022989"/>
    </source>
</evidence>
<dbReference type="Proteomes" id="UP000053099">
    <property type="component" value="Unassembled WGS sequence"/>
</dbReference>
<dbReference type="GO" id="GO:0044874">
    <property type="term" value="P:lipoprotein localization to outer membrane"/>
    <property type="evidence" value="ECO:0007669"/>
    <property type="project" value="TreeGrafter"/>
</dbReference>
<keyword evidence="3" id="KW-1003">Cell membrane</keyword>
<evidence type="ECO:0000259" key="9">
    <source>
        <dbReference type="Pfam" id="PF12704"/>
    </source>
</evidence>